<dbReference type="InterPro" id="IPR021729">
    <property type="entry name" value="DUF3298"/>
</dbReference>
<dbReference type="InterPro" id="IPR037126">
    <property type="entry name" value="PdaC/RsiV-like_sf"/>
</dbReference>
<organism evidence="3 4">
    <name type="scientific">Fumia xinanensis</name>
    <dbReference type="NCBI Taxonomy" id="2763659"/>
    <lineage>
        <taxon>Bacteria</taxon>
        <taxon>Bacillati</taxon>
        <taxon>Bacillota</taxon>
        <taxon>Clostridia</taxon>
        <taxon>Eubacteriales</taxon>
        <taxon>Oscillospiraceae</taxon>
        <taxon>Fumia</taxon>
    </lineage>
</organism>
<comment type="caution">
    <text evidence="3">The sequence shown here is derived from an EMBL/GenBank/DDBJ whole genome shotgun (WGS) entry which is preliminary data.</text>
</comment>
<name>A0A926E6P9_9FIRM</name>
<feature type="transmembrane region" description="Helical" evidence="1">
    <location>
        <begin position="46"/>
        <end position="68"/>
    </location>
</feature>
<dbReference type="EMBL" id="JACRSV010000002">
    <property type="protein sequence ID" value="MBC8560171.1"/>
    <property type="molecule type" value="Genomic_DNA"/>
</dbReference>
<evidence type="ECO:0000256" key="1">
    <source>
        <dbReference type="SAM" id="Phobius"/>
    </source>
</evidence>
<keyword evidence="4" id="KW-1185">Reference proteome</keyword>
<protein>
    <submittedName>
        <fullName evidence="3">DUF3298 domain-containing protein</fullName>
    </submittedName>
</protein>
<reference evidence="3" key="1">
    <citation type="submission" date="2020-08" db="EMBL/GenBank/DDBJ databases">
        <title>Genome public.</title>
        <authorList>
            <person name="Liu C."/>
            <person name="Sun Q."/>
        </authorList>
    </citation>
    <scope>NUCLEOTIDE SEQUENCE</scope>
    <source>
        <strain evidence="3">NSJ-33</strain>
    </source>
</reference>
<evidence type="ECO:0000259" key="2">
    <source>
        <dbReference type="Pfam" id="PF11738"/>
    </source>
</evidence>
<sequence length="286" mass="32876">MEEKLRRAKERYDAIEIPEELGSAVQDAIRRGRLKRDRWRFSPGKIASCVAACACAVFMVTMNAFPVLAMDLYDVPLIGGLTKVLTFYRFEAADESIYIQMNVPELKNTGNSELESRINREVRLRVNEKMEEAKVRAKEFFDAYLATGGLKEEYIPMDFSIDYRINCQNDKYVSFTVSKAETQASYYEECDYYNIDMDTGSDLTLRDMLGENYIELCNEAVREGIAANERENPDDLYFHDEMGFQSIEPDQDFYINEAGHVVVVFPKYALAPGYMGTQEFEVLPPQ</sequence>
<dbReference type="Gene3D" id="3.30.565.40">
    <property type="entry name" value="Fervidobacterium nodosum Rt17-B1 like"/>
    <property type="match status" value="1"/>
</dbReference>
<dbReference type="Pfam" id="PF11738">
    <property type="entry name" value="DUF3298"/>
    <property type="match status" value="1"/>
</dbReference>
<dbReference type="RefSeq" id="WP_249295162.1">
    <property type="nucleotide sequence ID" value="NZ_JACRSV010000002.1"/>
</dbReference>
<keyword evidence="1" id="KW-1133">Transmembrane helix</keyword>
<proteinExistence type="predicted"/>
<evidence type="ECO:0000313" key="3">
    <source>
        <dbReference type="EMBL" id="MBC8560171.1"/>
    </source>
</evidence>
<keyword evidence="1" id="KW-0812">Transmembrane</keyword>
<dbReference type="Proteomes" id="UP000610760">
    <property type="component" value="Unassembled WGS sequence"/>
</dbReference>
<dbReference type="AlphaFoldDB" id="A0A926E6P9"/>
<gene>
    <name evidence="3" type="ORF">H8710_08840</name>
</gene>
<evidence type="ECO:0000313" key="4">
    <source>
        <dbReference type="Proteomes" id="UP000610760"/>
    </source>
</evidence>
<dbReference type="Gene3D" id="3.90.640.20">
    <property type="entry name" value="Heat-shock cognate protein, ATPase"/>
    <property type="match status" value="1"/>
</dbReference>
<keyword evidence="1" id="KW-0472">Membrane</keyword>
<accession>A0A926E6P9</accession>
<feature type="domain" description="DUF3298" evidence="2">
    <location>
        <begin position="211"/>
        <end position="282"/>
    </location>
</feature>